<dbReference type="RefSeq" id="WP_330159230.1">
    <property type="nucleotide sequence ID" value="NZ_BAAAJA010000008.1"/>
</dbReference>
<name>A0ABU7KS99_9ACTN</name>
<evidence type="ECO:0000313" key="1">
    <source>
        <dbReference type="EMBL" id="MEE2052185.1"/>
    </source>
</evidence>
<organism evidence="1 2">
    <name type="scientific">Nocardiopsis tropica</name>
    <dbReference type="NCBI Taxonomy" id="109330"/>
    <lineage>
        <taxon>Bacteria</taxon>
        <taxon>Bacillati</taxon>
        <taxon>Actinomycetota</taxon>
        <taxon>Actinomycetes</taxon>
        <taxon>Streptosporangiales</taxon>
        <taxon>Nocardiopsidaceae</taxon>
        <taxon>Nocardiopsis</taxon>
    </lineage>
</organism>
<accession>A0ABU7KS99</accession>
<reference evidence="1 2" key="1">
    <citation type="submission" date="2023-07" db="EMBL/GenBank/DDBJ databases">
        <authorList>
            <person name="Girao M."/>
            <person name="Carvalho M.F."/>
        </authorList>
    </citation>
    <scope>NUCLEOTIDE SEQUENCE [LARGE SCALE GENOMIC DNA]</scope>
    <source>
        <strain evidence="1 2">66/93</strain>
    </source>
</reference>
<proteinExistence type="predicted"/>
<evidence type="ECO:0000313" key="2">
    <source>
        <dbReference type="Proteomes" id="UP001348641"/>
    </source>
</evidence>
<comment type="caution">
    <text evidence="1">The sequence shown here is derived from an EMBL/GenBank/DDBJ whole genome shotgun (WGS) entry which is preliminary data.</text>
</comment>
<protein>
    <submittedName>
        <fullName evidence="1">Uncharacterized protein</fullName>
    </submittedName>
</protein>
<gene>
    <name evidence="1" type="ORF">Q8A49_16930</name>
</gene>
<sequence length="101" mass="11209">MRMHERPSPTEVISAWIPHDARWHESARSAAITGEEALRRYVTGLVRDHRDGDGGRELVDDHDLHSVGAVAEDLGVAGLGGVDWRRVREAMLVPLRVRGPV</sequence>
<dbReference type="Proteomes" id="UP001348641">
    <property type="component" value="Unassembled WGS sequence"/>
</dbReference>
<dbReference type="EMBL" id="JAUUCC010000041">
    <property type="protein sequence ID" value="MEE2052185.1"/>
    <property type="molecule type" value="Genomic_DNA"/>
</dbReference>